<evidence type="ECO:0000256" key="4">
    <source>
        <dbReference type="ARBA" id="ARBA00022670"/>
    </source>
</evidence>
<dbReference type="InterPro" id="IPR029045">
    <property type="entry name" value="ClpP/crotonase-like_dom_sf"/>
</dbReference>
<keyword evidence="11" id="KW-1185">Reference proteome</keyword>
<evidence type="ECO:0000259" key="9">
    <source>
        <dbReference type="PROSITE" id="PS50106"/>
    </source>
</evidence>
<dbReference type="InterPro" id="IPR011042">
    <property type="entry name" value="6-blade_b-propeller_TolB-like"/>
</dbReference>
<dbReference type="PANTHER" id="PTHR43253">
    <property type="entry name" value="TRICORN PROTEASE HOMOLOG 2-RELATED"/>
    <property type="match status" value="1"/>
</dbReference>
<evidence type="ECO:0000256" key="1">
    <source>
        <dbReference type="ARBA" id="ARBA00004496"/>
    </source>
</evidence>
<dbReference type="SUPFAM" id="SSF50156">
    <property type="entry name" value="PDZ domain-like"/>
    <property type="match status" value="1"/>
</dbReference>
<reference evidence="10" key="2">
    <citation type="submission" date="2024-05" db="EMBL/GenBank/DDBJ databases">
        <title>Rhodohalobacter halophilus gen. nov., sp. nov., a moderately halophilic member of the family Balneolaceae.</title>
        <authorList>
            <person name="Xia J."/>
        </authorList>
    </citation>
    <scope>NUCLEOTIDE SEQUENCE</scope>
    <source>
        <strain evidence="10">WB101</strain>
    </source>
</reference>
<dbReference type="SUPFAM" id="SSF52096">
    <property type="entry name" value="ClpP/crotonase"/>
    <property type="match status" value="1"/>
</dbReference>
<sequence length="1055" mass="121583">MLFTNRRNFQIIITFVLTVFSTAVLAFQNEPHFTHHPSLTPDADTIIFSYETDLWKVPADGGTATRLTAMDGIETRPSVSPDGRWIAFSSNQYGNYDLYVMPIDGGEVTQLTFHQSTDEVEGWSWDSETIYFTSNRENRFSSWKISIEGGTPARIFDHYHNTDHNLAIHPNGSFYFNTSWESKNQDHRKRYRGAFAPQIEVFDPSNEQYDLLTEYDGKDMWPTIDENGTVYFVSDELNGEYNLYRFNMGVKEALTEFSSSIKFPNVSANGEKVVFERDYQVWIYDVEYDESNKVPISVYGNSTLTKEQDFRVSGNITSFDVSPDKKKLAFSSRGELFISDAEGKFIRRLPTSVNGRVLEVLWMSDNKTILFNQTKDGYQNLYTISADGSTGENQLTDEMQNNRSISLNSDRTQAVYLSGRGEVRLMDLDSYESETVVEDEIWDIFSSDPQFSPDDNYIVYTAFRNFEQNVYIYDIENESTISITDTFVSETSPVWSPDGKYIYFQTNRTQPSYPYGQQNPDIYRIALDLIEPDFRSEQVDKLFEETEEDEADSNNENGEESEEESIEIIIREEGLNDRWEQVGTQFGSQTSPQVFKKDEKTFLLFRSNHDEGEISWWKTVFEPFESPKTEKIDGTQMGSSGILNVDDSYWLLLNGDIHTMNIESGSVEKVEINHTFQRNLRDEFNQMFDEMWANLEENFYSSDFHGENWESIRQYYQRFLPEVRTRSNLRELLNDMVGELNSSHLGFYSTGDEEDVYYGSSTLATGILFEDENPYSVERIVDQSPAWQTDGEIQPGDELIGVNGLEVDPSQNRESYFANPSMDEELVLTFLRGSDEFEVKLKPTSYASVRSDIYEEWIDQRQQIVDEQSDKRIAYVHMRNMGGGELQDFKQEMVSEGEQRDALILDLRYNTGGNVHDEVLRFLSQCPYLQWGYREGELTTQSNFTPAAKPIVLLVNEQSLSDAELTAQGFKELGLGTIIGTETYRWIIFTSGKGLVDGSFYRLPSWGVYTFEGENLEKTGVSPDIYVKNTFKDRLSGEDPQLQRALEHIIQELNE</sequence>
<dbReference type="PANTHER" id="PTHR43253:SF1">
    <property type="entry name" value="TRICORN PROTEASE HOMOLOG 2-RELATED"/>
    <property type="match status" value="1"/>
</dbReference>
<dbReference type="Pfam" id="PF26549">
    <property type="entry name" value="Tricorn_N"/>
    <property type="match status" value="1"/>
</dbReference>
<reference evidence="10" key="1">
    <citation type="submission" date="2022-01" db="EMBL/GenBank/DDBJ databases">
        <authorList>
            <person name="Wang Y."/>
        </authorList>
    </citation>
    <scope>NUCLEOTIDE SEQUENCE</scope>
    <source>
        <strain evidence="10">WB101</strain>
    </source>
</reference>
<evidence type="ECO:0000313" key="11">
    <source>
        <dbReference type="Proteomes" id="UP001165366"/>
    </source>
</evidence>
<dbReference type="Gene3D" id="2.120.10.60">
    <property type="entry name" value="Tricorn protease N-terminal domain"/>
    <property type="match status" value="1"/>
</dbReference>
<feature type="compositionally biased region" description="Acidic residues" evidence="8">
    <location>
        <begin position="545"/>
        <end position="565"/>
    </location>
</feature>
<name>A0ABS9KAX3_9BACT</name>
<comment type="function">
    <text evidence="7">Degrades oligopeptides.</text>
</comment>
<protein>
    <recommendedName>
        <fullName evidence="7">Tricorn protease homolog</fullName>
        <ecNumber evidence="7">3.4.21.-</ecNumber>
    </recommendedName>
</protein>
<evidence type="ECO:0000256" key="7">
    <source>
        <dbReference type="PIRNR" id="PIRNR036421"/>
    </source>
</evidence>
<feature type="region of interest" description="Disordered" evidence="8">
    <location>
        <begin position="544"/>
        <end position="565"/>
    </location>
</feature>
<evidence type="ECO:0000256" key="3">
    <source>
        <dbReference type="ARBA" id="ARBA00022490"/>
    </source>
</evidence>
<dbReference type="InterPro" id="IPR001478">
    <property type="entry name" value="PDZ"/>
</dbReference>
<dbReference type="SUPFAM" id="SSF82171">
    <property type="entry name" value="DPP6 N-terminal domain-like"/>
    <property type="match status" value="1"/>
</dbReference>
<comment type="subcellular location">
    <subcellularLocation>
        <location evidence="1 7">Cytoplasm</location>
    </subcellularLocation>
</comment>
<keyword evidence="5 7" id="KW-0378">Hydrolase</keyword>
<evidence type="ECO:0000256" key="6">
    <source>
        <dbReference type="ARBA" id="ARBA00022825"/>
    </source>
</evidence>
<dbReference type="Gene3D" id="2.120.10.30">
    <property type="entry name" value="TolB, C-terminal domain"/>
    <property type="match status" value="2"/>
</dbReference>
<proteinExistence type="inferred from homology"/>
<dbReference type="Proteomes" id="UP001165366">
    <property type="component" value="Unassembled WGS sequence"/>
</dbReference>
<dbReference type="Gene3D" id="3.30.750.44">
    <property type="match status" value="1"/>
</dbReference>
<dbReference type="RefSeq" id="WP_237852822.1">
    <property type="nucleotide sequence ID" value="NZ_JAKLWS010000004.1"/>
</dbReference>
<dbReference type="EMBL" id="JAKLWS010000004">
    <property type="protein sequence ID" value="MCG2587978.1"/>
    <property type="molecule type" value="Genomic_DNA"/>
</dbReference>
<evidence type="ECO:0000256" key="8">
    <source>
        <dbReference type="SAM" id="MobiDB-lite"/>
    </source>
</evidence>
<organism evidence="10 11">
    <name type="scientific">Rhodohalobacter sulfatireducens</name>
    <dbReference type="NCBI Taxonomy" id="2911366"/>
    <lineage>
        <taxon>Bacteria</taxon>
        <taxon>Pseudomonadati</taxon>
        <taxon>Balneolota</taxon>
        <taxon>Balneolia</taxon>
        <taxon>Balneolales</taxon>
        <taxon>Balneolaceae</taxon>
        <taxon>Rhodohalobacter</taxon>
    </lineage>
</organism>
<dbReference type="Pfam" id="PF14684">
    <property type="entry name" value="Tricorn_C1"/>
    <property type="match status" value="1"/>
</dbReference>
<keyword evidence="6 7" id="KW-0720">Serine protease</keyword>
<gene>
    <name evidence="10" type="ORF">L6773_05345</name>
</gene>
<comment type="similarity">
    <text evidence="2 7">Belongs to the peptidase S41B family.</text>
</comment>
<dbReference type="PIRSF" id="PIRSF036421">
    <property type="entry name" value="Tricorn_protease"/>
    <property type="match status" value="1"/>
</dbReference>
<accession>A0ABS9KAX3</accession>
<dbReference type="Pfam" id="PF03572">
    <property type="entry name" value="Peptidase_S41"/>
    <property type="match status" value="1"/>
</dbReference>
<dbReference type="EC" id="3.4.21.-" evidence="7"/>
<comment type="caution">
    <text evidence="10">The sequence shown here is derived from an EMBL/GenBank/DDBJ whole genome shotgun (WGS) entry which is preliminary data.</text>
</comment>
<dbReference type="InterPro" id="IPR005151">
    <property type="entry name" value="Tail-specific_protease"/>
</dbReference>
<keyword evidence="4 7" id="KW-0645">Protease</keyword>
<feature type="domain" description="PDZ" evidence="9">
    <location>
        <begin position="729"/>
        <end position="834"/>
    </location>
</feature>
<evidence type="ECO:0000256" key="2">
    <source>
        <dbReference type="ARBA" id="ARBA00008524"/>
    </source>
</evidence>
<evidence type="ECO:0000313" key="10">
    <source>
        <dbReference type="EMBL" id="MCG2587978.1"/>
    </source>
</evidence>
<dbReference type="CDD" id="cd07562">
    <property type="entry name" value="Peptidase_S41_TRI"/>
    <property type="match status" value="1"/>
</dbReference>
<dbReference type="SMART" id="SM00245">
    <property type="entry name" value="TSPc"/>
    <property type="match status" value="1"/>
</dbReference>
<keyword evidence="3 7" id="KW-0963">Cytoplasm</keyword>
<dbReference type="InterPro" id="IPR028204">
    <property type="entry name" value="Tricorn_C1"/>
</dbReference>
<dbReference type="PROSITE" id="PS50106">
    <property type="entry name" value="PDZ"/>
    <property type="match status" value="1"/>
</dbReference>
<evidence type="ECO:0000256" key="5">
    <source>
        <dbReference type="ARBA" id="ARBA00022801"/>
    </source>
</evidence>
<dbReference type="Pfam" id="PF26550">
    <property type="entry name" value="Tricorn_2nd"/>
    <property type="match status" value="1"/>
</dbReference>
<dbReference type="InterPro" id="IPR036034">
    <property type="entry name" value="PDZ_sf"/>
</dbReference>
<dbReference type="Gene3D" id="2.30.42.10">
    <property type="match status" value="1"/>
</dbReference>
<dbReference type="SUPFAM" id="SSF69304">
    <property type="entry name" value="Tricorn protease N-terminal domain"/>
    <property type="match status" value="1"/>
</dbReference>
<dbReference type="InterPro" id="IPR012393">
    <property type="entry name" value="Tricorn_protease"/>
</dbReference>
<dbReference type="Gene3D" id="3.90.226.10">
    <property type="entry name" value="2-enoyl-CoA Hydratase, Chain A, domain 1"/>
    <property type="match status" value="1"/>
</dbReference>